<sequence length="865" mass="94889">MLTIAQVSGLIAAAVMVVQYGLPAALVIILVKSVGNINTAATWSSVNRTIATTLWPLLLRSDSARSRSRSRSVVLLSWTMTTCAVLLVIAGVVAPLGLHEEIVANPGAARSVLFQYTKDPSPWGLSTLDRPHLPFGRYCEFGRRINCPAQYQGVDFVEVEDGTFQSVKTDNSSTINTTVPANYTAMFSSATDDPGNTLSGLFDVQFRRWTVGIVDIIDHGAPLVGAESRAIELLIPQNDTIIKEGVIVDVRDNPGIGYRNHTVPLGLPHGGTWSEDISWIEPVSACVDTNLSIEIDIRAVMDSFLPEEHIYLVDRGAFRDLDLTALESRPWLDNQTLDLPGRAYKAARMYNVLAASFLNVSLPINSSTGILPKFEASTNSSRKPNWSGRLFTSGGRDLISIGDFKPLDDSFDGSFSVVEPPDDFVPEYPDGMRKMFVSNLTSISQVCKGFYILDSASIDRRAANLTNPMVECGLIISPARSVNVGRGESGVSTPYDDLAKGIEIKRRDLFVCATGVRASVKTIDFRYNGTGTSLENLRIDRIADKQYPDEQSKPLWAVETSGNQRMTFDPLWGMVSDKYENTEGFYTMRSEKLWLPTGVSTLIVWGNTFTATDTLSGPMAPAISVGNLYKQSATLDESVYSGRASFPLIERFAQLAKSHETVSQIPNLILADSLASLLVGTKTSIRTDPVGFPAMLSVNDPVTGLSRASVVPYRRVIRYDLRFAVPGFLVLAVLVVVFAWAAVIVAFEGLGIVRILRDMYNQTSTGRLATLLLRPGQGNPNESERNWAKADGNILLDFGRFGNRRSDYFVRVSEADNGLLTQPARPEVSGAHIGYDEFQQNPGYEMDPYRDGTTSMSSFTYNSRW</sequence>
<evidence type="ECO:0000256" key="1">
    <source>
        <dbReference type="SAM" id="Phobius"/>
    </source>
</evidence>
<comment type="caution">
    <text evidence="2">The sequence shown here is derived from an EMBL/GenBank/DDBJ whole genome shotgun (WGS) entry which is preliminary data.</text>
</comment>
<feature type="transmembrane region" description="Helical" evidence="1">
    <location>
        <begin position="6"/>
        <end position="31"/>
    </location>
</feature>
<gene>
    <name evidence="2" type="ORF">F5X68DRAFT_257152</name>
</gene>
<feature type="transmembrane region" description="Helical" evidence="1">
    <location>
        <begin position="723"/>
        <end position="747"/>
    </location>
</feature>
<dbReference type="AlphaFoldDB" id="A0A9P8VKC8"/>
<evidence type="ECO:0000313" key="3">
    <source>
        <dbReference type="Proteomes" id="UP000770015"/>
    </source>
</evidence>
<proteinExistence type="predicted"/>
<keyword evidence="1" id="KW-1133">Transmembrane helix</keyword>
<reference evidence="2" key="1">
    <citation type="journal article" date="2021" name="Nat. Commun.">
        <title>Genetic determinants of endophytism in the Arabidopsis root mycobiome.</title>
        <authorList>
            <person name="Mesny F."/>
            <person name="Miyauchi S."/>
            <person name="Thiergart T."/>
            <person name="Pickel B."/>
            <person name="Atanasova L."/>
            <person name="Karlsson M."/>
            <person name="Huettel B."/>
            <person name="Barry K.W."/>
            <person name="Haridas S."/>
            <person name="Chen C."/>
            <person name="Bauer D."/>
            <person name="Andreopoulos W."/>
            <person name="Pangilinan J."/>
            <person name="LaButti K."/>
            <person name="Riley R."/>
            <person name="Lipzen A."/>
            <person name="Clum A."/>
            <person name="Drula E."/>
            <person name="Henrissat B."/>
            <person name="Kohler A."/>
            <person name="Grigoriev I.V."/>
            <person name="Martin F.M."/>
            <person name="Hacquard S."/>
        </authorList>
    </citation>
    <scope>NUCLEOTIDE SEQUENCE</scope>
    <source>
        <strain evidence="2">MPI-SDFR-AT-0117</strain>
    </source>
</reference>
<keyword evidence="1" id="KW-0472">Membrane</keyword>
<evidence type="ECO:0000313" key="2">
    <source>
        <dbReference type="EMBL" id="KAH6696819.1"/>
    </source>
</evidence>
<keyword evidence="1" id="KW-0812">Transmembrane</keyword>
<keyword evidence="3" id="KW-1185">Reference proteome</keyword>
<accession>A0A9P8VKC8</accession>
<organism evidence="2 3">
    <name type="scientific">Plectosphaerella plurivora</name>
    <dbReference type="NCBI Taxonomy" id="936078"/>
    <lineage>
        <taxon>Eukaryota</taxon>
        <taxon>Fungi</taxon>
        <taxon>Dikarya</taxon>
        <taxon>Ascomycota</taxon>
        <taxon>Pezizomycotina</taxon>
        <taxon>Sordariomycetes</taxon>
        <taxon>Hypocreomycetidae</taxon>
        <taxon>Glomerellales</taxon>
        <taxon>Plectosphaerellaceae</taxon>
        <taxon>Plectosphaerella</taxon>
    </lineage>
</organism>
<dbReference type="OrthoDB" id="3034003at2759"/>
<name>A0A9P8VKC8_9PEZI</name>
<dbReference type="EMBL" id="JAGSXJ010000001">
    <property type="protein sequence ID" value="KAH6696819.1"/>
    <property type="molecule type" value="Genomic_DNA"/>
</dbReference>
<protein>
    <submittedName>
        <fullName evidence="2">Uncharacterized protein</fullName>
    </submittedName>
</protein>
<dbReference type="Proteomes" id="UP000770015">
    <property type="component" value="Unassembled WGS sequence"/>
</dbReference>
<feature type="transmembrane region" description="Helical" evidence="1">
    <location>
        <begin position="73"/>
        <end position="98"/>
    </location>
</feature>